<feature type="transmembrane region" description="Helical" evidence="1">
    <location>
        <begin position="40"/>
        <end position="58"/>
    </location>
</feature>
<dbReference type="EMBL" id="QUAH01000009">
    <property type="protein sequence ID" value="RFT15387.1"/>
    <property type="molecule type" value="Genomic_DNA"/>
</dbReference>
<sequence>MDLSVYFDRNITIFIFNLEFFAYFFENIIFQCILKKLDNVHNNVCFFFIGFLCNLKYLRISGELFLKFFVHQFLLYFFGSSMNLFRTRITLLLIRQELSPSS</sequence>
<keyword evidence="1" id="KW-0812">Transmembrane</keyword>
<keyword evidence="1" id="KW-0472">Membrane</keyword>
<protein>
    <submittedName>
        <fullName evidence="2">Uncharacterized protein</fullName>
    </submittedName>
</protein>
<dbReference type="Proteomes" id="UP000257323">
    <property type="component" value="Unassembled WGS sequence"/>
</dbReference>
<evidence type="ECO:0000313" key="3">
    <source>
        <dbReference type="Proteomes" id="UP000257323"/>
    </source>
</evidence>
<keyword evidence="1" id="KW-1133">Transmembrane helix</keyword>
<name>A0A3E2BL76_9BACT</name>
<organism evidence="2 3">
    <name type="scientific">Candidatus Saccharicenans subterraneus</name>
    <dbReference type="NCBI Taxonomy" id="2508984"/>
    <lineage>
        <taxon>Bacteria</taxon>
        <taxon>Candidatus Aminicenantota</taxon>
        <taxon>Candidatus Aminicenantia</taxon>
        <taxon>Candidatus Aminicenantales</taxon>
        <taxon>Candidatus Saccharicenantaceae</taxon>
        <taxon>Candidatus Saccharicenans</taxon>
    </lineage>
</organism>
<dbReference type="AlphaFoldDB" id="A0A3E2BL76"/>
<proteinExistence type="predicted"/>
<feature type="transmembrane region" description="Helical" evidence="1">
    <location>
        <begin position="64"/>
        <end position="85"/>
    </location>
</feature>
<evidence type="ECO:0000256" key="1">
    <source>
        <dbReference type="SAM" id="Phobius"/>
    </source>
</evidence>
<comment type="caution">
    <text evidence="2">The sequence shown here is derived from an EMBL/GenBank/DDBJ whole genome shotgun (WGS) entry which is preliminary data.</text>
</comment>
<feature type="transmembrane region" description="Helical" evidence="1">
    <location>
        <begin position="12"/>
        <end position="33"/>
    </location>
</feature>
<accession>A0A3E2BL76</accession>
<evidence type="ECO:0000313" key="2">
    <source>
        <dbReference type="EMBL" id="RFT15387.1"/>
    </source>
</evidence>
<reference evidence="2 3" key="1">
    <citation type="submission" date="2018-08" db="EMBL/GenBank/DDBJ databases">
        <title>Genome analysis of the thermophilic bacterium of the candidate phylum Aminicenantes from deep subsurface aquifer revealed its physiology and ecological role.</title>
        <authorList>
            <person name="Kadnikov V.V."/>
            <person name="Mardanov A.V."/>
            <person name="Beletsky A.V."/>
            <person name="Karnachuk O.V."/>
            <person name="Ravin N.V."/>
        </authorList>
    </citation>
    <scope>NUCLEOTIDE SEQUENCE [LARGE SCALE GENOMIC DNA]</scope>
    <source>
        <strain evidence="2">BY38</strain>
    </source>
</reference>
<gene>
    <name evidence="2" type="ORF">OP8BY_0277</name>
</gene>